<dbReference type="EMBL" id="VINQ01000016">
    <property type="protein sequence ID" value="KAA0912114.1"/>
    <property type="molecule type" value="Genomic_DNA"/>
</dbReference>
<sequence length="148" mass="16102">MKPVKTLILLASESRMRLCANSGVGKGVEEIASRSIEEFNDIAHAYADAPGRNRAAPGMAGHEFECPTSERRQQRDDFAAHVLDETQQAFDAGGYDRLLIVAPPAMLGALRDEMSETLKSVLLADLDKDLTKLPLADLPDRLGDIIVV</sequence>
<dbReference type="RefSeq" id="WP_111367021.1">
    <property type="nucleotide sequence ID" value="NZ_JASHJG010000107.1"/>
</dbReference>
<comment type="caution">
    <text evidence="1">The sequence shown here is derived from an EMBL/GenBank/DDBJ whole genome shotgun (WGS) entry which is preliminary data.</text>
</comment>
<reference evidence="1 2" key="1">
    <citation type="submission" date="2019-07" db="EMBL/GenBank/DDBJ databases">
        <title>Aquicoccus porphyridii gen. nov., sp. nov., isolated from a small marine red alga, Porphyridium marinum.</title>
        <authorList>
            <person name="Liu L."/>
        </authorList>
    </citation>
    <scope>NUCLEOTIDE SEQUENCE [LARGE SCALE GENOMIC DNA]</scope>
    <source>
        <strain evidence="1 2">L1 8-17</strain>
    </source>
</reference>
<evidence type="ECO:0000313" key="2">
    <source>
        <dbReference type="Proteomes" id="UP000325291"/>
    </source>
</evidence>
<gene>
    <name evidence="1" type="ORF">FLO80_17050</name>
</gene>
<organism evidence="1 2">
    <name type="scientific">Aquicoccus porphyridii</name>
    <dbReference type="NCBI Taxonomy" id="1852029"/>
    <lineage>
        <taxon>Bacteria</taxon>
        <taxon>Pseudomonadati</taxon>
        <taxon>Pseudomonadota</taxon>
        <taxon>Alphaproteobacteria</taxon>
        <taxon>Rhodobacterales</taxon>
        <taxon>Paracoccaceae</taxon>
        <taxon>Aquicoccus</taxon>
    </lineage>
</organism>
<dbReference type="AlphaFoldDB" id="A0A5A9Z4Q0"/>
<proteinExistence type="predicted"/>
<dbReference type="Pfam" id="PF18856">
    <property type="entry name" value="baeRF_family12"/>
    <property type="match status" value="1"/>
</dbReference>
<keyword evidence="2" id="KW-1185">Reference proteome</keyword>
<accession>A0A5A9Z4Q0</accession>
<dbReference type="Proteomes" id="UP000325291">
    <property type="component" value="Unassembled WGS sequence"/>
</dbReference>
<dbReference type="InterPro" id="IPR041374">
    <property type="entry name" value="BaeRF_family12"/>
</dbReference>
<evidence type="ECO:0000313" key="1">
    <source>
        <dbReference type="EMBL" id="KAA0912114.1"/>
    </source>
</evidence>
<name>A0A5A9Z4Q0_9RHOB</name>
<protein>
    <submittedName>
        <fullName evidence="1">Host attachment protein</fullName>
    </submittedName>
</protein>